<evidence type="ECO:0000313" key="2">
    <source>
        <dbReference type="EMBL" id="TNN81968.1"/>
    </source>
</evidence>
<comment type="caution">
    <text evidence="2">The sequence shown here is derived from an EMBL/GenBank/DDBJ whole genome shotgun (WGS) entry which is preliminary data.</text>
</comment>
<feature type="region of interest" description="Disordered" evidence="1">
    <location>
        <begin position="37"/>
        <end position="68"/>
    </location>
</feature>
<protein>
    <submittedName>
        <fullName evidence="2">Uncharacterized protein</fullName>
    </submittedName>
</protein>
<evidence type="ECO:0000313" key="3">
    <source>
        <dbReference type="Proteomes" id="UP000314294"/>
    </source>
</evidence>
<feature type="region of interest" description="Disordered" evidence="1">
    <location>
        <begin position="268"/>
        <end position="336"/>
    </location>
</feature>
<keyword evidence="3" id="KW-1185">Reference proteome</keyword>
<reference evidence="2 3" key="1">
    <citation type="submission" date="2019-03" db="EMBL/GenBank/DDBJ databases">
        <title>First draft genome of Liparis tanakae, snailfish: a comprehensive survey of snailfish specific genes.</title>
        <authorList>
            <person name="Kim W."/>
            <person name="Song I."/>
            <person name="Jeong J.-H."/>
            <person name="Kim D."/>
            <person name="Kim S."/>
            <person name="Ryu S."/>
            <person name="Song J.Y."/>
            <person name="Lee S.K."/>
        </authorList>
    </citation>
    <scope>NUCLEOTIDE SEQUENCE [LARGE SCALE GENOMIC DNA]</scope>
    <source>
        <tissue evidence="2">Muscle</tissue>
    </source>
</reference>
<dbReference type="EMBL" id="SRLO01000043">
    <property type="protein sequence ID" value="TNN81968.1"/>
    <property type="molecule type" value="Genomic_DNA"/>
</dbReference>
<name>A0A4Z2IWR3_9TELE</name>
<organism evidence="2 3">
    <name type="scientific">Liparis tanakae</name>
    <name type="common">Tanaka's snailfish</name>
    <dbReference type="NCBI Taxonomy" id="230148"/>
    <lineage>
        <taxon>Eukaryota</taxon>
        <taxon>Metazoa</taxon>
        <taxon>Chordata</taxon>
        <taxon>Craniata</taxon>
        <taxon>Vertebrata</taxon>
        <taxon>Euteleostomi</taxon>
        <taxon>Actinopterygii</taxon>
        <taxon>Neopterygii</taxon>
        <taxon>Teleostei</taxon>
        <taxon>Neoteleostei</taxon>
        <taxon>Acanthomorphata</taxon>
        <taxon>Eupercaria</taxon>
        <taxon>Perciformes</taxon>
        <taxon>Cottioidei</taxon>
        <taxon>Cottales</taxon>
        <taxon>Liparidae</taxon>
        <taxon>Liparis</taxon>
    </lineage>
</organism>
<dbReference type="Proteomes" id="UP000314294">
    <property type="component" value="Unassembled WGS sequence"/>
</dbReference>
<dbReference type="OrthoDB" id="8960114at2759"/>
<dbReference type="AlphaFoldDB" id="A0A4Z2IWR3"/>
<accession>A0A4Z2IWR3</accession>
<sequence>MDLKAASRDFEFGLGSFSLLEEIITGQEWARFLNPNVPAASANQRPSEPKNPPSSNDSGQSSVILNQQGTVNNQWDFKGTKTSQDLDFNGAQISPEAFQPVGMDVSEGKQAAVRGFSSEADQSEPMEHGQTGRPHLFVEPKVMLENSALKSRVHLNRKRQHHSAHRDKVLSMEIISDGKQADREGFISSPSLTHNHVMEETGESQHNNLMPLYVLKSPTPSLSPSTPFAPAPRGVLKHSISQDSHSSMETVTKRRRVEENRRVHFSEEVVAIAAPEPQSYATDSEEDSEEEEDSVAEQECEEEQTAREEVAAPARRPALPAWIQALKRRNTRRKRR</sequence>
<feature type="compositionally biased region" description="Polar residues" evidence="1">
    <location>
        <begin position="53"/>
        <end position="68"/>
    </location>
</feature>
<proteinExistence type="predicted"/>
<feature type="compositionally biased region" description="Basic residues" evidence="1">
    <location>
        <begin position="326"/>
        <end position="336"/>
    </location>
</feature>
<evidence type="ECO:0000256" key="1">
    <source>
        <dbReference type="SAM" id="MobiDB-lite"/>
    </source>
</evidence>
<feature type="compositionally biased region" description="Acidic residues" evidence="1">
    <location>
        <begin position="283"/>
        <end position="303"/>
    </location>
</feature>
<gene>
    <name evidence="2" type="ORF">EYF80_007876</name>
</gene>
<feature type="compositionally biased region" description="Low complexity" evidence="1">
    <location>
        <begin position="311"/>
        <end position="321"/>
    </location>
</feature>